<evidence type="ECO:0000313" key="2">
    <source>
        <dbReference type="Proteomes" id="UP000603200"/>
    </source>
</evidence>
<reference evidence="1 2" key="1">
    <citation type="submission" date="2021-01" db="EMBL/GenBank/DDBJ databases">
        <title>Whole genome shotgun sequence of Actinoplanes humidus NBRC 14915.</title>
        <authorList>
            <person name="Komaki H."/>
            <person name="Tamura T."/>
        </authorList>
    </citation>
    <scope>NUCLEOTIDE SEQUENCE [LARGE SCALE GENOMIC DNA]</scope>
    <source>
        <strain evidence="1 2">NBRC 14915</strain>
    </source>
</reference>
<dbReference type="Proteomes" id="UP000603200">
    <property type="component" value="Unassembled WGS sequence"/>
</dbReference>
<gene>
    <name evidence="1" type="ORF">Ahu01nite_080050</name>
</gene>
<proteinExistence type="predicted"/>
<name>A0ABQ4A234_9ACTN</name>
<protein>
    <recommendedName>
        <fullName evidence="3">AbrB family looped-hinge helix DNA binding protein</fullName>
    </recommendedName>
</protein>
<sequence length="136" mass="14639">MPPLPIPDVSPSNYIRPAHYSVTAVDGNGRIAVTSPLRALGWPPGTLLAFSLGTDRVIAVTRVEEPAEIEDTAPRREVTPRGFVNLPVIIRRRAGVISGDRLLVAANAEAGVLLILTPTAVAMMLHRYTNDQGRQP</sequence>
<comment type="caution">
    <text evidence="1">The sequence shown here is derived from an EMBL/GenBank/DDBJ whole genome shotgun (WGS) entry which is preliminary data.</text>
</comment>
<dbReference type="EMBL" id="BOMN01000113">
    <property type="protein sequence ID" value="GIE24903.1"/>
    <property type="molecule type" value="Genomic_DNA"/>
</dbReference>
<organism evidence="1 2">
    <name type="scientific">Winogradskya humida</name>
    <dbReference type="NCBI Taxonomy" id="113566"/>
    <lineage>
        <taxon>Bacteria</taxon>
        <taxon>Bacillati</taxon>
        <taxon>Actinomycetota</taxon>
        <taxon>Actinomycetes</taxon>
        <taxon>Micromonosporales</taxon>
        <taxon>Micromonosporaceae</taxon>
        <taxon>Winogradskya</taxon>
    </lineage>
</organism>
<keyword evidence="2" id="KW-1185">Reference proteome</keyword>
<evidence type="ECO:0008006" key="3">
    <source>
        <dbReference type="Google" id="ProtNLM"/>
    </source>
</evidence>
<accession>A0ABQ4A234</accession>
<evidence type="ECO:0000313" key="1">
    <source>
        <dbReference type="EMBL" id="GIE24903.1"/>
    </source>
</evidence>